<evidence type="ECO:0000259" key="2">
    <source>
        <dbReference type="SMART" id="SM00382"/>
    </source>
</evidence>
<evidence type="ECO:0000313" key="3">
    <source>
        <dbReference type="EMBL" id="GBE61689.1"/>
    </source>
</evidence>
<sequence length="393" mass="43997">MLIKEAEEERDSSEFSRANKFPQGEASSQNRHGNDALTGGWGHEVVAERGTDEKIAKTKLSWVYRVLYLLKYSLSCRLLNDRRRLVCIAIYANPTATKSFFGDLFYHTYEEWEFIKDLGHLQLGFAISQPTAEETDDCSNVVGAGQHTGITGRGISNVRLRGSPLHRNNNGVTVKHDALRRDIPFNVSCGQIMLSKITIICGEQGSGKTTLLNAIFRAWVQGEPIQLRDTANYEPGAPKSKYAAGQKPKDEMCPDAEGSYVYSEDTLNRTKDQQLDKRSLGEVRRSAYKLEYYNIVSQYVGCGESYLRSTFQKARNNRPALVVIDQVELLFQYSDPDNEDRQSFSTLARTLINELHALDEGVAFVAATSGNVTPQQLPTALKTLTHSSIVLKR</sequence>
<dbReference type="Gene3D" id="3.40.50.300">
    <property type="entry name" value="P-loop containing nucleotide triphosphate hydrolases"/>
    <property type="match status" value="2"/>
</dbReference>
<dbReference type="AlphaFoldDB" id="A0A2H6KFE9"/>
<evidence type="ECO:0000256" key="1">
    <source>
        <dbReference type="SAM" id="MobiDB-lite"/>
    </source>
</evidence>
<dbReference type="InterPro" id="IPR003959">
    <property type="entry name" value="ATPase_AAA_core"/>
</dbReference>
<dbReference type="GO" id="GO:0016887">
    <property type="term" value="F:ATP hydrolysis activity"/>
    <property type="evidence" value="ECO:0007669"/>
    <property type="project" value="InterPro"/>
</dbReference>
<feature type="region of interest" description="Disordered" evidence="1">
    <location>
        <begin position="1"/>
        <end position="37"/>
    </location>
</feature>
<dbReference type="OrthoDB" id="361067at2759"/>
<dbReference type="VEuPathDB" id="PiroplasmaDB:BOVATA_031820"/>
<name>A0A2H6KFE9_9APIC</name>
<evidence type="ECO:0000313" key="4">
    <source>
        <dbReference type="Proteomes" id="UP000236319"/>
    </source>
</evidence>
<dbReference type="SUPFAM" id="SSF52540">
    <property type="entry name" value="P-loop containing nucleoside triphosphate hydrolases"/>
    <property type="match status" value="1"/>
</dbReference>
<dbReference type="Pfam" id="PF00004">
    <property type="entry name" value="AAA"/>
    <property type="match status" value="1"/>
</dbReference>
<accession>A0A2H6KFE9</accession>
<dbReference type="SMART" id="SM00382">
    <property type="entry name" value="AAA"/>
    <property type="match status" value="1"/>
</dbReference>
<dbReference type="EMBL" id="BDSA01000003">
    <property type="protein sequence ID" value="GBE61689.1"/>
    <property type="molecule type" value="Genomic_DNA"/>
</dbReference>
<dbReference type="GO" id="GO:0005524">
    <property type="term" value="F:ATP binding"/>
    <property type="evidence" value="ECO:0007669"/>
    <property type="project" value="InterPro"/>
</dbReference>
<dbReference type="GeneID" id="39875459"/>
<organism evidence="3 4">
    <name type="scientific">Babesia ovata</name>
    <dbReference type="NCBI Taxonomy" id="189622"/>
    <lineage>
        <taxon>Eukaryota</taxon>
        <taxon>Sar</taxon>
        <taxon>Alveolata</taxon>
        <taxon>Apicomplexa</taxon>
        <taxon>Aconoidasida</taxon>
        <taxon>Piroplasmida</taxon>
        <taxon>Babesiidae</taxon>
        <taxon>Babesia</taxon>
    </lineage>
</organism>
<comment type="caution">
    <text evidence="3">The sequence shown here is derived from an EMBL/GenBank/DDBJ whole genome shotgun (WGS) entry which is preliminary data.</text>
</comment>
<proteinExistence type="predicted"/>
<gene>
    <name evidence="3" type="ORF">BOVATA_031820</name>
</gene>
<keyword evidence="4" id="KW-1185">Reference proteome</keyword>
<feature type="domain" description="AAA+ ATPase" evidence="2">
    <location>
        <begin position="194"/>
        <end position="393"/>
    </location>
</feature>
<protein>
    <submittedName>
        <fullName evidence="3">ATPase AAA</fullName>
    </submittedName>
</protein>
<feature type="region of interest" description="Disordered" evidence="1">
    <location>
        <begin position="230"/>
        <end position="251"/>
    </location>
</feature>
<dbReference type="Proteomes" id="UP000236319">
    <property type="component" value="Unassembled WGS sequence"/>
</dbReference>
<dbReference type="InterPro" id="IPR027417">
    <property type="entry name" value="P-loop_NTPase"/>
</dbReference>
<dbReference type="RefSeq" id="XP_028867932.1">
    <property type="nucleotide sequence ID" value="XM_029012099.1"/>
</dbReference>
<reference evidence="3 4" key="1">
    <citation type="journal article" date="2017" name="BMC Genomics">
        <title>Whole-genome assembly of Babesia ovata and comparative genomics between closely related pathogens.</title>
        <authorList>
            <person name="Yamagishi J."/>
            <person name="Asada M."/>
            <person name="Hakimi H."/>
            <person name="Tanaka T.Q."/>
            <person name="Sugimoto C."/>
            <person name="Kawazu S."/>
        </authorList>
    </citation>
    <scope>NUCLEOTIDE SEQUENCE [LARGE SCALE GENOMIC DNA]</scope>
    <source>
        <strain evidence="3 4">Miyake</strain>
    </source>
</reference>
<dbReference type="InterPro" id="IPR003593">
    <property type="entry name" value="AAA+_ATPase"/>
</dbReference>